<evidence type="ECO:0008006" key="4">
    <source>
        <dbReference type="Google" id="ProtNLM"/>
    </source>
</evidence>
<gene>
    <name evidence="2" type="ORF">PXEA_LOCUS5209</name>
</gene>
<evidence type="ECO:0000313" key="2">
    <source>
        <dbReference type="EMBL" id="VEL11769.1"/>
    </source>
</evidence>
<dbReference type="Proteomes" id="UP000784294">
    <property type="component" value="Unassembled WGS sequence"/>
</dbReference>
<dbReference type="AlphaFoldDB" id="A0A3S5A0N3"/>
<comment type="caution">
    <text evidence="2">The sequence shown here is derived from an EMBL/GenBank/DDBJ whole genome shotgun (WGS) entry which is preliminary data.</text>
</comment>
<feature type="compositionally biased region" description="Acidic residues" evidence="1">
    <location>
        <begin position="26"/>
        <end position="36"/>
    </location>
</feature>
<sequence length="164" mass="17378">MPTSPTYTPLVPRPGCSTDSGGDGFTESDLEDEEQAEALPFVTTSDGGGGGDSSEEVGMWLSGAMATPNGQQYITPASHATGAHSSYLSGVLNYLSDTNDFGPNPVNGGLDSISMEPRNTNTILFSLGYSDIDVRRALRVARFDHALARDILQEFCRPQDVGDV</sequence>
<dbReference type="EMBL" id="CAAALY010012785">
    <property type="protein sequence ID" value="VEL11769.1"/>
    <property type="molecule type" value="Genomic_DNA"/>
</dbReference>
<organism evidence="2 3">
    <name type="scientific">Protopolystoma xenopodis</name>
    <dbReference type="NCBI Taxonomy" id="117903"/>
    <lineage>
        <taxon>Eukaryota</taxon>
        <taxon>Metazoa</taxon>
        <taxon>Spiralia</taxon>
        <taxon>Lophotrochozoa</taxon>
        <taxon>Platyhelminthes</taxon>
        <taxon>Monogenea</taxon>
        <taxon>Polyopisthocotylea</taxon>
        <taxon>Polystomatidea</taxon>
        <taxon>Polystomatidae</taxon>
        <taxon>Protopolystoma</taxon>
    </lineage>
</organism>
<keyword evidence="3" id="KW-1185">Reference proteome</keyword>
<accession>A0A3S5A0N3</accession>
<proteinExistence type="predicted"/>
<dbReference type="Gene3D" id="1.10.8.10">
    <property type="entry name" value="DNA helicase RuvA subunit, C-terminal domain"/>
    <property type="match status" value="1"/>
</dbReference>
<evidence type="ECO:0000313" key="3">
    <source>
        <dbReference type="Proteomes" id="UP000784294"/>
    </source>
</evidence>
<evidence type="ECO:0000256" key="1">
    <source>
        <dbReference type="SAM" id="MobiDB-lite"/>
    </source>
</evidence>
<feature type="region of interest" description="Disordered" evidence="1">
    <location>
        <begin position="1"/>
        <end position="54"/>
    </location>
</feature>
<reference evidence="2" key="1">
    <citation type="submission" date="2018-11" db="EMBL/GenBank/DDBJ databases">
        <authorList>
            <consortium name="Pathogen Informatics"/>
        </authorList>
    </citation>
    <scope>NUCLEOTIDE SEQUENCE</scope>
</reference>
<name>A0A3S5A0N3_9PLAT</name>
<protein>
    <recommendedName>
        <fullName evidence="4">UBA domain-containing protein</fullName>
    </recommendedName>
</protein>